<dbReference type="Proteomes" id="UP000287533">
    <property type="component" value="Unassembled WGS sequence"/>
</dbReference>
<evidence type="ECO:0000256" key="1">
    <source>
        <dbReference type="SAM" id="MobiDB-lite"/>
    </source>
</evidence>
<dbReference type="OrthoDB" id="3240581at2"/>
<proteinExistence type="predicted"/>
<name>A0A430FM77_9BIFI</name>
<dbReference type="EMBL" id="QXGL01000001">
    <property type="protein sequence ID" value="RSX53976.1"/>
    <property type="molecule type" value="Genomic_DNA"/>
</dbReference>
<comment type="caution">
    <text evidence="2">The sequence shown here is derived from an EMBL/GenBank/DDBJ whole genome shotgun (WGS) entry which is preliminary data.</text>
</comment>
<sequence length="169" mass="18744">MPTKKYVWKDTDNAAREAICYLVADSHLGYTGVERAAHGEIGYNRVRDLCLGLKAPARLSEFLLICEVCKADPVKVLKRVLDLAAHKEVSYSVDAIMDDVYGEAADRAAKKAEREMSVQPPQASAPDVDPVAAREQEKLEQTRRFLREGVGIAALHDPHKFDHEGDQDA</sequence>
<reference evidence="2 3" key="1">
    <citation type="submission" date="2018-09" db="EMBL/GenBank/DDBJ databases">
        <title>Characterization of the phylogenetic diversity of five novel species belonging to the genus Bifidobacterium.</title>
        <authorList>
            <person name="Lugli G.A."/>
            <person name="Duranti S."/>
            <person name="Milani C."/>
        </authorList>
    </citation>
    <scope>NUCLEOTIDE SEQUENCE [LARGE SCALE GENOMIC DNA]</scope>
    <source>
        <strain evidence="2 3">2034B</strain>
    </source>
</reference>
<dbReference type="AlphaFoldDB" id="A0A430FM77"/>
<protein>
    <submittedName>
        <fullName evidence="2">Uncharacterized protein</fullName>
    </submittedName>
</protein>
<keyword evidence="3" id="KW-1185">Reference proteome</keyword>
<gene>
    <name evidence="2" type="ORF">D2E25_0282</name>
</gene>
<evidence type="ECO:0000313" key="2">
    <source>
        <dbReference type="EMBL" id="RSX53976.1"/>
    </source>
</evidence>
<accession>A0A430FM77</accession>
<feature type="region of interest" description="Disordered" evidence="1">
    <location>
        <begin position="111"/>
        <end position="136"/>
    </location>
</feature>
<dbReference type="RefSeq" id="WP_125979272.1">
    <property type="nucleotide sequence ID" value="NZ_QXGL01000001.1"/>
</dbReference>
<organism evidence="2 3">
    <name type="scientific">Bifidobacterium goeldii</name>
    <dbReference type="NCBI Taxonomy" id="2306975"/>
    <lineage>
        <taxon>Bacteria</taxon>
        <taxon>Bacillati</taxon>
        <taxon>Actinomycetota</taxon>
        <taxon>Actinomycetes</taxon>
        <taxon>Bifidobacteriales</taxon>
        <taxon>Bifidobacteriaceae</taxon>
        <taxon>Bifidobacterium</taxon>
    </lineage>
</organism>
<evidence type="ECO:0000313" key="3">
    <source>
        <dbReference type="Proteomes" id="UP000287533"/>
    </source>
</evidence>